<geneLocation type="plasmid" evidence="1 2">
    <name>Cy782201</name>
</geneLocation>
<dbReference type="OrthoDB" id="498999at2"/>
<dbReference type="RefSeq" id="WP_013334750.1">
    <property type="nucleotide sequence ID" value="NC_014533.1"/>
</dbReference>
<dbReference type="Proteomes" id="UP000008206">
    <property type="component" value="Plasmid Cy782201"/>
</dbReference>
<evidence type="ECO:0000313" key="2">
    <source>
        <dbReference type="Proteomes" id="UP000008206"/>
    </source>
</evidence>
<dbReference type="HOGENOM" id="CLU_003472_0_0_3"/>
<dbReference type="AlphaFoldDB" id="E0UM20"/>
<gene>
    <name evidence="1" type="ordered locus">Cyan7822_6177</name>
</gene>
<reference evidence="2" key="1">
    <citation type="journal article" date="2011" name="MBio">
        <title>Novel metabolic attributes of the genus Cyanothece, comprising a group of unicellular nitrogen-fixing Cyanobacteria.</title>
        <authorList>
            <person name="Bandyopadhyay A."/>
            <person name="Elvitigala T."/>
            <person name="Welsh E."/>
            <person name="Stockel J."/>
            <person name="Liberton M."/>
            <person name="Min H."/>
            <person name="Sherman L.A."/>
            <person name="Pakrasi H.B."/>
        </authorList>
    </citation>
    <scope>NUCLEOTIDE SEQUENCE [LARGE SCALE GENOMIC DNA]</scope>
    <source>
        <strain evidence="2">PCC 7822</strain>
        <plasmid evidence="2">Cy782201</plasmid>
    </source>
</reference>
<proteinExistence type="predicted"/>
<sequence>MVAQVQKFQTELEVPFFDTLTQQDLDSKPITIKNSVAAYLFEGVNFSLGRIYNKTKPEQLRSFEGKTLEFANGDKFYFADRQVRNEIYPVDSDGAAYGSIPFTGCQTFHEVKAAKILIIDDQTGDNTIGLDKETAKKLVGDCFGKIDYKVHAAIGGKYYTPFQFRLGSRTQDKDPFARIAKGTLAPANLKKVGSGYDLIMPTSAFKGRKGEDNQAIKPGEYELTLGLGLKTHAYYGEHSLGPQVLVGYPSSCAAFVEQAQKRLEELTLIASDPIKLAHDYLEVTERRYRYQIENQTNFTEEFDGEELSSDEIDTMLDKAAAEENDEIVYNLLKADVEGHYQLLDHPKIVDALNKHLQNQYKEIATGRFIKFKGALLQPSLELKDNEFCDPNLPDGAEVIATRSPFVNSNNFIALTNRHIPELMPYKGVAWMNPVTAANYLQGDFDGDRIAYALSNQDPQIGILAEEVKEKQLPSNRYADVVKKAKVPYQGSFEEIALSAKDNQIGLIANQVMKVVALEIETTMLPLNDQEKYLKTVSAHFNELLAEDYSLPSELETLKPQIEEITKWSSALASSNSNSQSVEVKLTTLKKFLHELVGLLGNELQVAVDGPKSALRPDQGILKTIKELTDYRSVGWLEDRKSEEVYRERPMNSNTYSPIDLLVRPVNEQFCKNSLEARPAHQFRNLFEDISYSETQKEFIDQVRVEYNKRQSQAHQLKAELSKSLGPTMNLRTRKGNMIEVVDLLNGSNHPQTYSLDKMTIRVRENNNKKRPEKYIILGQVPGQLNDYGKPSYKRIGYLSINSERQYGQFIEDLIKKNKGSYADLGTLPVEIIPGVTLEQVRAAFKELKQYAEQIRDRIPDSERLSYAAAMWDLCNARTNKENSFKKASAAFAIFAPEIQSRLSSLQFKSLEVSGIKSPSNEHQGRIFNQEKLPLEIGFEANPDDPNHNQRVVIVEGKKLGRFAGESPQLPVGTKAQGWITTPPGAGVTATLADGTSFRIGVLKNYNYSMSSFQHDSRTLGIDFVKNPKGEVEPAVKLDGKILGRITDKQAQQTLMRKGLLKKGTQLTAILDRDPPSIARIEIDATTIKYPQVITPNKALVTRSESLPTLLAREAYQWEINGKMLNKDTLVLAVDSCKTEQTEGWFSKQEVPLTLDFEESQKFSSTKYAIYKVQIELIPDITFSKLVGKFGQPMDTESFFKALQGKNIDNNNTNYNWSRYPQPGQAAYEVSTQGDKRLVPWLRGLMTSEPLSALINYRRYALTE</sequence>
<dbReference type="EMBL" id="CP002199">
    <property type="protein sequence ID" value="ADN18000.1"/>
    <property type="molecule type" value="Genomic_DNA"/>
</dbReference>
<accession>E0UM20</accession>
<name>E0UM20_GLOV7</name>
<organism evidence="1 2">
    <name type="scientific">Gloeothece verrucosa (strain PCC 7822)</name>
    <name type="common">Cyanothece sp. (strain PCC 7822)</name>
    <dbReference type="NCBI Taxonomy" id="497965"/>
    <lineage>
        <taxon>Bacteria</taxon>
        <taxon>Bacillati</taxon>
        <taxon>Cyanobacteriota</taxon>
        <taxon>Cyanophyceae</taxon>
        <taxon>Oscillatoriophycideae</taxon>
        <taxon>Chroococcales</taxon>
        <taxon>Aphanothecaceae</taxon>
        <taxon>Gloeothece</taxon>
        <taxon>Gloeothece verrucosa</taxon>
    </lineage>
</organism>
<protein>
    <submittedName>
        <fullName evidence="1">Uncharacterized protein</fullName>
    </submittedName>
</protein>
<keyword evidence="2" id="KW-1185">Reference proteome</keyword>
<evidence type="ECO:0000313" key="1">
    <source>
        <dbReference type="EMBL" id="ADN18000.1"/>
    </source>
</evidence>
<dbReference type="KEGG" id="cyj:Cyan7822_6177"/>
<keyword evidence="1" id="KW-0614">Plasmid</keyword>